<dbReference type="Gene3D" id="3.90.550.10">
    <property type="entry name" value="Spore Coat Polysaccharide Biosynthesis Protein SpsA, Chain A"/>
    <property type="match status" value="1"/>
</dbReference>
<dbReference type="Pfam" id="PF00535">
    <property type="entry name" value="Glycos_transf_2"/>
    <property type="match status" value="1"/>
</dbReference>
<organism evidence="2 3">
    <name type="scientific">Candidatus Giovannonibacteria bacterium GW2011_GWB1_44_23</name>
    <dbReference type="NCBI Taxonomy" id="1618652"/>
    <lineage>
        <taxon>Bacteria</taxon>
        <taxon>Candidatus Giovannoniibacteriota</taxon>
    </lineage>
</organism>
<dbReference type="GO" id="GO:0006487">
    <property type="term" value="P:protein N-linked glycosylation"/>
    <property type="evidence" value="ECO:0007669"/>
    <property type="project" value="TreeGrafter"/>
</dbReference>
<protein>
    <submittedName>
        <fullName evidence="2">Dolichol-P-glucose synthetase</fullName>
    </submittedName>
</protein>
<reference evidence="2 3" key="1">
    <citation type="journal article" date="2015" name="Nature">
        <title>rRNA introns, odd ribosomes, and small enigmatic genomes across a large radiation of phyla.</title>
        <authorList>
            <person name="Brown C.T."/>
            <person name="Hug L.A."/>
            <person name="Thomas B.C."/>
            <person name="Sharon I."/>
            <person name="Castelle C.J."/>
            <person name="Singh A."/>
            <person name="Wilkins M.J."/>
            <person name="Williams K.H."/>
            <person name="Banfield J.F."/>
        </authorList>
    </citation>
    <scope>NUCLEOTIDE SEQUENCE [LARGE SCALE GENOMIC DNA]</scope>
</reference>
<dbReference type="InterPro" id="IPR001173">
    <property type="entry name" value="Glyco_trans_2-like"/>
</dbReference>
<accession>A0A0G1IGC2</accession>
<dbReference type="EMBL" id="LCIN01000001">
    <property type="protein sequence ID" value="KKT57888.1"/>
    <property type="molecule type" value="Genomic_DNA"/>
</dbReference>
<proteinExistence type="predicted"/>
<dbReference type="InterPro" id="IPR029044">
    <property type="entry name" value="Nucleotide-diphossugar_trans"/>
</dbReference>
<evidence type="ECO:0000313" key="2">
    <source>
        <dbReference type="EMBL" id="KKT57888.1"/>
    </source>
</evidence>
<sequence>MDNIKLSIILPVFNGAEILQQSLEKLSAWISGQPYKIELIVVNDGSDDTTSDILEKFKGKLDYYYTINLPKNRGKGFAVRAGIKAASGAYIVFTDTDLSYGMEIFSDMYKFMNSNKDIYLLYGSRAHSLSRGYAGYTLTRRLSSLLFSGLARFLILPGVKDTQCGVKMFKKEFAILATEKLTVDRFAFDIEMLIIAQENHLKFQDFPVALYHREATSVRLVKDAFSMFKDILRMKIKSWLGRYKIK</sequence>
<evidence type="ECO:0000259" key="1">
    <source>
        <dbReference type="Pfam" id="PF00535"/>
    </source>
</evidence>
<feature type="domain" description="Glycosyltransferase 2-like" evidence="1">
    <location>
        <begin position="7"/>
        <end position="172"/>
    </location>
</feature>
<dbReference type="PANTHER" id="PTHR10859:SF91">
    <property type="entry name" value="DOLICHYL-PHOSPHATE BETA-GLUCOSYLTRANSFERASE"/>
    <property type="match status" value="1"/>
</dbReference>
<name>A0A0G1IGC2_9BACT</name>
<dbReference type="PANTHER" id="PTHR10859">
    <property type="entry name" value="GLYCOSYL TRANSFERASE"/>
    <property type="match status" value="1"/>
</dbReference>
<gene>
    <name evidence="2" type="ORF">UW49_C0001G0072</name>
</gene>
<dbReference type="AlphaFoldDB" id="A0A0G1IGC2"/>
<dbReference type="SUPFAM" id="SSF53448">
    <property type="entry name" value="Nucleotide-diphospho-sugar transferases"/>
    <property type="match status" value="1"/>
</dbReference>
<comment type="caution">
    <text evidence="2">The sequence shown here is derived from an EMBL/GenBank/DDBJ whole genome shotgun (WGS) entry which is preliminary data.</text>
</comment>
<dbReference type="Proteomes" id="UP000033977">
    <property type="component" value="Unassembled WGS sequence"/>
</dbReference>
<evidence type="ECO:0000313" key="3">
    <source>
        <dbReference type="Proteomes" id="UP000033977"/>
    </source>
</evidence>